<dbReference type="HOGENOM" id="CLU_2061899_0_0_1"/>
<reference evidence="1 2" key="1">
    <citation type="journal article" date="2008" name="Nature">
        <title>The genome of Laccaria bicolor provides insights into mycorrhizal symbiosis.</title>
        <authorList>
            <person name="Martin F."/>
            <person name="Aerts A."/>
            <person name="Ahren D."/>
            <person name="Brun A."/>
            <person name="Danchin E.G.J."/>
            <person name="Duchaussoy F."/>
            <person name="Gibon J."/>
            <person name="Kohler A."/>
            <person name="Lindquist E."/>
            <person name="Pereda V."/>
            <person name="Salamov A."/>
            <person name="Shapiro H.J."/>
            <person name="Wuyts J."/>
            <person name="Blaudez D."/>
            <person name="Buee M."/>
            <person name="Brokstein P."/>
            <person name="Canbaeck B."/>
            <person name="Cohen D."/>
            <person name="Courty P.E."/>
            <person name="Coutinho P.M."/>
            <person name="Delaruelle C."/>
            <person name="Detter J.C."/>
            <person name="Deveau A."/>
            <person name="DiFazio S."/>
            <person name="Duplessis S."/>
            <person name="Fraissinet-Tachet L."/>
            <person name="Lucic E."/>
            <person name="Frey-Klett P."/>
            <person name="Fourrey C."/>
            <person name="Feussner I."/>
            <person name="Gay G."/>
            <person name="Grimwood J."/>
            <person name="Hoegger P.J."/>
            <person name="Jain P."/>
            <person name="Kilaru S."/>
            <person name="Labbe J."/>
            <person name="Lin Y.C."/>
            <person name="Legue V."/>
            <person name="Le Tacon F."/>
            <person name="Marmeisse R."/>
            <person name="Melayah D."/>
            <person name="Montanini B."/>
            <person name="Muratet M."/>
            <person name="Nehls U."/>
            <person name="Niculita-Hirzel H."/>
            <person name="Oudot-Le Secq M.P."/>
            <person name="Peter M."/>
            <person name="Quesneville H."/>
            <person name="Rajashekar B."/>
            <person name="Reich M."/>
            <person name="Rouhier N."/>
            <person name="Schmutz J."/>
            <person name="Yin T."/>
            <person name="Chalot M."/>
            <person name="Henrissat B."/>
            <person name="Kuees U."/>
            <person name="Lucas S."/>
            <person name="Van de Peer Y."/>
            <person name="Podila G.K."/>
            <person name="Polle A."/>
            <person name="Pukkila P.J."/>
            <person name="Richardson P.M."/>
            <person name="Rouze P."/>
            <person name="Sanders I.R."/>
            <person name="Stajich J.E."/>
            <person name="Tunlid A."/>
            <person name="Tuskan G."/>
            <person name="Grigoriev I.V."/>
        </authorList>
    </citation>
    <scope>NUCLEOTIDE SEQUENCE [LARGE SCALE GENOMIC DNA]</scope>
    <source>
        <strain evidence="2">S238N-H82 / ATCC MYA-4686</strain>
    </source>
</reference>
<dbReference type="GeneID" id="6078538"/>
<name>B0DFU9_LACBS</name>
<accession>B0DFU9</accession>
<dbReference type="EMBL" id="DS547108">
    <property type="protein sequence ID" value="EDR06407.1"/>
    <property type="molecule type" value="Genomic_DNA"/>
</dbReference>
<proteinExistence type="predicted"/>
<protein>
    <submittedName>
        <fullName evidence="1">Predicted protein</fullName>
    </submittedName>
</protein>
<evidence type="ECO:0000313" key="1">
    <source>
        <dbReference type="EMBL" id="EDR06407.1"/>
    </source>
</evidence>
<dbReference type="Proteomes" id="UP000001194">
    <property type="component" value="Unassembled WGS sequence"/>
</dbReference>
<dbReference type="AlphaFoldDB" id="B0DFU9"/>
<organism evidence="2">
    <name type="scientific">Laccaria bicolor (strain S238N-H82 / ATCC MYA-4686)</name>
    <name type="common">Bicoloured deceiver</name>
    <name type="synonym">Laccaria laccata var. bicolor</name>
    <dbReference type="NCBI Taxonomy" id="486041"/>
    <lineage>
        <taxon>Eukaryota</taxon>
        <taxon>Fungi</taxon>
        <taxon>Dikarya</taxon>
        <taxon>Basidiomycota</taxon>
        <taxon>Agaricomycotina</taxon>
        <taxon>Agaricomycetes</taxon>
        <taxon>Agaricomycetidae</taxon>
        <taxon>Agaricales</taxon>
        <taxon>Agaricineae</taxon>
        <taxon>Hydnangiaceae</taxon>
        <taxon>Laccaria</taxon>
    </lineage>
</organism>
<sequence>MAPIPEEMIITARDSVLKMVNNTRHKTEIEIAWRRLHPMQQEIMMKKIVNRLTPELFDVPVESVVKSRILASWIADMMQVMRALKKSGSGSLRKAVLTSATCNRDSLQSEADEMSKTTT</sequence>
<dbReference type="InParanoid" id="B0DFU9"/>
<keyword evidence="2" id="KW-1185">Reference proteome</keyword>
<dbReference type="RefSeq" id="XP_001882779.1">
    <property type="nucleotide sequence ID" value="XM_001882744.1"/>
</dbReference>
<evidence type="ECO:0000313" key="2">
    <source>
        <dbReference type="Proteomes" id="UP000001194"/>
    </source>
</evidence>
<gene>
    <name evidence="1" type="ORF">LACBIDRAFT_300010</name>
</gene>
<dbReference type="KEGG" id="lbc:LACBIDRAFT_300010"/>